<name>A0A7Y4NYH1_9ACTN</name>
<dbReference type="EMBL" id="JACHKF010000001">
    <property type="protein sequence ID" value="MBB6569647.1"/>
    <property type="molecule type" value="Genomic_DNA"/>
</dbReference>
<reference evidence="3 4" key="1">
    <citation type="submission" date="2020-05" db="EMBL/GenBank/DDBJ databases">
        <title>Genome sequence of Kribbella sandramycini ATCC 39419.</title>
        <authorList>
            <person name="Maclea K.S."/>
            <person name="Fair J.L."/>
        </authorList>
    </citation>
    <scope>NUCLEOTIDE SEQUENCE [LARGE SCALE GENOMIC DNA]</scope>
    <source>
        <strain evidence="3 4">ATCC 39419</strain>
    </source>
</reference>
<protein>
    <recommendedName>
        <fullName evidence="6">YD repeat-containing protein</fullName>
    </recommendedName>
</protein>
<accession>A0A7Y4NYH1</accession>
<evidence type="ECO:0000256" key="1">
    <source>
        <dbReference type="SAM" id="MobiDB-lite"/>
    </source>
</evidence>
<dbReference type="Proteomes" id="UP000553957">
    <property type="component" value="Unassembled WGS sequence"/>
</dbReference>
<dbReference type="Proteomes" id="UP000534306">
    <property type="component" value="Unassembled WGS sequence"/>
</dbReference>
<reference evidence="2 5" key="2">
    <citation type="submission" date="2020-08" db="EMBL/GenBank/DDBJ databases">
        <title>Sequencing the genomes of 1000 actinobacteria strains.</title>
        <authorList>
            <person name="Klenk H.-P."/>
        </authorList>
    </citation>
    <scope>NUCLEOTIDE SEQUENCE [LARGE SCALE GENOMIC DNA]</scope>
    <source>
        <strain evidence="2 5">DSM 15626</strain>
    </source>
</reference>
<feature type="compositionally biased region" description="Polar residues" evidence="1">
    <location>
        <begin position="74"/>
        <end position="86"/>
    </location>
</feature>
<evidence type="ECO:0008006" key="6">
    <source>
        <dbReference type="Google" id="ProtNLM"/>
    </source>
</evidence>
<gene>
    <name evidence="2" type="ORF">HNR71_005284</name>
    <name evidence="3" type="ORF">HPO96_09715</name>
</gene>
<feature type="region of interest" description="Disordered" evidence="1">
    <location>
        <begin position="69"/>
        <end position="93"/>
    </location>
</feature>
<comment type="caution">
    <text evidence="3">The sequence shown here is derived from an EMBL/GenBank/DDBJ whole genome shotgun (WGS) entry which is preliminary data.</text>
</comment>
<evidence type="ECO:0000313" key="4">
    <source>
        <dbReference type="Proteomes" id="UP000534306"/>
    </source>
</evidence>
<dbReference type="RefSeq" id="WP_171673017.1">
    <property type="nucleotide sequence ID" value="NZ_BAAAGT010000002.1"/>
</dbReference>
<proteinExistence type="predicted"/>
<evidence type="ECO:0000313" key="3">
    <source>
        <dbReference type="EMBL" id="NOL40521.1"/>
    </source>
</evidence>
<keyword evidence="4" id="KW-1185">Reference proteome</keyword>
<dbReference type="AlphaFoldDB" id="A0A7Y4NYH1"/>
<dbReference type="Gene3D" id="2.180.10.10">
    <property type="entry name" value="RHS repeat-associated core"/>
    <property type="match status" value="1"/>
</dbReference>
<organism evidence="3 4">
    <name type="scientific">Kribbella sandramycini</name>
    <dbReference type="NCBI Taxonomy" id="60450"/>
    <lineage>
        <taxon>Bacteria</taxon>
        <taxon>Bacillati</taxon>
        <taxon>Actinomycetota</taxon>
        <taxon>Actinomycetes</taxon>
        <taxon>Propionibacteriales</taxon>
        <taxon>Kribbellaceae</taxon>
        <taxon>Kribbella</taxon>
    </lineage>
</organism>
<evidence type="ECO:0000313" key="5">
    <source>
        <dbReference type="Proteomes" id="UP000553957"/>
    </source>
</evidence>
<sequence>MDFGQDSGAALPSGSAGAGWAMRVGQDTRLIANSDNSVLYLAPEGREGLFQPATATTYTPPAGFKVAMVKTSRPRSSTSNAPNDTAPNPADGPQTYYTLNAQELVTKVVDPLNRVRSKTCTPFNDTATSTNGVGGVPTFGHNPAVNGGESLTDVTSAMGAKSTAAYANTGASKYLPSGGKDSQGNNRLFTYDGAGNQLTSANSSATSTSTSLGLGGSECRVWRCSRYSF</sequence>
<dbReference type="EMBL" id="JABJRC010000002">
    <property type="protein sequence ID" value="NOL40521.1"/>
    <property type="molecule type" value="Genomic_DNA"/>
</dbReference>
<evidence type="ECO:0000313" key="2">
    <source>
        <dbReference type="EMBL" id="MBB6569647.1"/>
    </source>
</evidence>